<name>A0ABU5I2W0_9HYPH</name>
<dbReference type="RefSeq" id="WP_322187167.1">
    <property type="nucleotide sequence ID" value="NZ_JAXLPB010000003.1"/>
</dbReference>
<dbReference type="InterPro" id="IPR010743">
    <property type="entry name" value="Methionine_synth_MetW"/>
</dbReference>
<evidence type="ECO:0000313" key="1">
    <source>
        <dbReference type="EMBL" id="MDY8109685.1"/>
    </source>
</evidence>
<dbReference type="CDD" id="cd02440">
    <property type="entry name" value="AdoMet_MTases"/>
    <property type="match status" value="1"/>
</dbReference>
<dbReference type="Gene3D" id="3.40.50.150">
    <property type="entry name" value="Vaccinia Virus protein VP39"/>
    <property type="match status" value="1"/>
</dbReference>
<reference evidence="1 2" key="1">
    <citation type="submission" date="2023-12" db="EMBL/GenBank/DDBJ databases">
        <title>Description of Novel Strain Fulvimarina sp. 2208YS6-2-32 isolated from Uroteuthis (Photololigo) edulis.</title>
        <authorList>
            <person name="Park J.-S."/>
        </authorList>
    </citation>
    <scope>NUCLEOTIDE SEQUENCE [LARGE SCALE GENOMIC DNA]</scope>
    <source>
        <strain evidence="1 2">2208YS6-2-32</strain>
    </source>
</reference>
<protein>
    <submittedName>
        <fullName evidence="1">Methionine biosynthesis protein MetW</fullName>
    </submittedName>
</protein>
<gene>
    <name evidence="1" type="primary">metW</name>
    <name evidence="1" type="ORF">U0C82_11105</name>
</gene>
<proteinExistence type="predicted"/>
<comment type="caution">
    <text evidence="1">The sequence shown here is derived from an EMBL/GenBank/DDBJ whole genome shotgun (WGS) entry which is preliminary data.</text>
</comment>
<dbReference type="EMBL" id="JAXLPB010000003">
    <property type="protein sequence ID" value="MDY8109685.1"/>
    <property type="molecule type" value="Genomic_DNA"/>
</dbReference>
<dbReference type="SUPFAM" id="SSF53335">
    <property type="entry name" value="S-adenosyl-L-methionine-dependent methyltransferases"/>
    <property type="match status" value="1"/>
</dbReference>
<organism evidence="1 2">
    <name type="scientific">Fulvimarina uroteuthidis</name>
    <dbReference type="NCBI Taxonomy" id="3098149"/>
    <lineage>
        <taxon>Bacteria</taxon>
        <taxon>Pseudomonadati</taxon>
        <taxon>Pseudomonadota</taxon>
        <taxon>Alphaproteobacteria</taxon>
        <taxon>Hyphomicrobiales</taxon>
        <taxon>Aurantimonadaceae</taxon>
        <taxon>Fulvimarina</taxon>
    </lineage>
</organism>
<dbReference type="Pfam" id="PF07021">
    <property type="entry name" value="MetW"/>
    <property type="match status" value="1"/>
</dbReference>
<evidence type="ECO:0000313" key="2">
    <source>
        <dbReference type="Proteomes" id="UP001294412"/>
    </source>
</evidence>
<dbReference type="PANTHER" id="PTHR43861">
    <property type="entry name" value="TRANS-ACONITATE 2-METHYLTRANSFERASE-RELATED"/>
    <property type="match status" value="1"/>
</dbReference>
<dbReference type="NCBIfam" id="TIGR02081">
    <property type="entry name" value="metW"/>
    <property type="match status" value="1"/>
</dbReference>
<dbReference type="InterPro" id="IPR029063">
    <property type="entry name" value="SAM-dependent_MTases_sf"/>
</dbReference>
<accession>A0ABU5I2W0</accession>
<keyword evidence="2" id="KW-1185">Reference proteome</keyword>
<sequence>MSMSENEHHVAESVAATLSTRLDLDIIAELVKPGSRVLDVGCGDGSLLQLLEVRRQVDGRGVELSQAGVNDCVARGLSVIQGDADRDLIHYMDQSFDYVILSQTIQATRNPKEVLTQLLRIGKRAIVSFPNFGHIAVRASLMFRGRMPVTANLPQPWYDSPNIHFCTIRDFVALAEEIGAKVETAQAINATGQKIAMTMPWSFWNLFGQQAVFVLKR</sequence>
<dbReference type="Proteomes" id="UP001294412">
    <property type="component" value="Unassembled WGS sequence"/>
</dbReference>